<dbReference type="AlphaFoldDB" id="A0A6N2UXH2"/>
<dbReference type="GO" id="GO:0016747">
    <property type="term" value="F:acyltransferase activity, transferring groups other than amino-acyl groups"/>
    <property type="evidence" value="ECO:0007669"/>
    <property type="project" value="InterPro"/>
</dbReference>
<organism evidence="3">
    <name type="scientific">Blautia hansenii</name>
    <name type="common">Ruminococcus hansenii</name>
    <dbReference type="NCBI Taxonomy" id="1322"/>
    <lineage>
        <taxon>Bacteria</taxon>
        <taxon>Bacillati</taxon>
        <taxon>Bacillota</taxon>
        <taxon>Clostridia</taxon>
        <taxon>Lachnospirales</taxon>
        <taxon>Lachnospiraceae</taxon>
        <taxon>Blautia</taxon>
    </lineage>
</organism>
<dbReference type="InterPro" id="IPR013196">
    <property type="entry name" value="HTH_11"/>
</dbReference>
<reference evidence="3" key="1">
    <citation type="submission" date="2019-11" db="EMBL/GenBank/DDBJ databases">
        <authorList>
            <person name="Feng L."/>
        </authorList>
    </citation>
    <scope>NUCLEOTIDE SEQUENCE</scope>
    <source>
        <strain evidence="3">BhanseniiLFYP23</strain>
    </source>
</reference>
<gene>
    <name evidence="3" type="primary">niaR</name>
    <name evidence="3" type="ORF">BHLFYP23_00688</name>
</gene>
<name>A0A6N2UXH2_BLAHA</name>
<dbReference type="InterPro" id="IPR026043">
    <property type="entry name" value="NadR"/>
</dbReference>
<evidence type="ECO:0000313" key="3">
    <source>
        <dbReference type="EMBL" id="VYT22007.1"/>
    </source>
</evidence>
<proteinExistence type="predicted"/>
<accession>A0A6N2UXH2</accession>
<evidence type="ECO:0000259" key="2">
    <source>
        <dbReference type="PROSITE" id="PS51186"/>
    </source>
</evidence>
<dbReference type="Pfam" id="PF00583">
    <property type="entry name" value="Acetyltransf_1"/>
    <property type="match status" value="1"/>
</dbReference>
<dbReference type="SUPFAM" id="SSF46785">
    <property type="entry name" value="Winged helix' DNA-binding domain"/>
    <property type="match status" value="1"/>
</dbReference>
<dbReference type="GO" id="GO:0036094">
    <property type="term" value="F:small molecule binding"/>
    <property type="evidence" value="ECO:0007669"/>
    <property type="project" value="InterPro"/>
</dbReference>
<dbReference type="Pfam" id="PF02829">
    <property type="entry name" value="3H"/>
    <property type="match status" value="1"/>
</dbReference>
<dbReference type="PROSITE" id="PS51186">
    <property type="entry name" value="GNAT"/>
    <property type="match status" value="1"/>
</dbReference>
<dbReference type="InterPro" id="IPR035922">
    <property type="entry name" value="3H_dom_sf"/>
</dbReference>
<dbReference type="InterPro" id="IPR036388">
    <property type="entry name" value="WH-like_DNA-bd_sf"/>
</dbReference>
<feature type="coiled-coil region" evidence="1">
    <location>
        <begin position="156"/>
        <end position="183"/>
    </location>
</feature>
<dbReference type="SUPFAM" id="SSF75500">
    <property type="entry name" value="Putative transcriptional regulator TM1602, C-terminal domain"/>
    <property type="match status" value="1"/>
</dbReference>
<feature type="domain" description="N-acetyltransferase" evidence="2">
    <location>
        <begin position="175"/>
        <end position="334"/>
    </location>
</feature>
<dbReference type="Pfam" id="PF08279">
    <property type="entry name" value="HTH_11"/>
    <property type="match status" value="1"/>
</dbReference>
<protein>
    <submittedName>
        <fullName evidence="3">Putative transcription repressor NiaR</fullName>
    </submittedName>
</protein>
<dbReference type="InterPro" id="IPR016181">
    <property type="entry name" value="Acyl_CoA_acyltransferase"/>
</dbReference>
<dbReference type="Gene3D" id="1.10.10.10">
    <property type="entry name" value="Winged helix-like DNA-binding domain superfamily/Winged helix DNA-binding domain"/>
    <property type="match status" value="1"/>
</dbReference>
<dbReference type="InterPro" id="IPR004173">
    <property type="entry name" value="3H_domain"/>
</dbReference>
<dbReference type="InterPro" id="IPR036390">
    <property type="entry name" value="WH_DNA-bd_sf"/>
</dbReference>
<evidence type="ECO:0000256" key="1">
    <source>
        <dbReference type="SAM" id="Coils"/>
    </source>
</evidence>
<dbReference type="SUPFAM" id="SSF55729">
    <property type="entry name" value="Acyl-CoA N-acyltransferases (Nat)"/>
    <property type="match status" value="1"/>
</dbReference>
<keyword evidence="1" id="KW-0175">Coiled coil</keyword>
<dbReference type="Gene3D" id="3.40.630.30">
    <property type="match status" value="1"/>
</dbReference>
<sequence>MVGETRRKEILKYISESDKPVSGTKLAELFHVSRQVIVQDIALLRAADCEILSTNRGYICQGTKKFVRVFQVCHTDEKIEEELNAVVDCGGTVIDVFVQHHIYGELRASLQISSRRQVKQFVEDIRTGKSRPLTNITSGHHCHTISADSEEVLELIEEAFQKMGIYEDERENMEITIRNAKLEEASVLAQIEAECFPKAEAASAEEIQKRMSTFLESFFVAEVQGEIAGFINGAVTDRPSLPDELYHNAALHKPDGAYQTVFGLDVREGYRNQGIAGKLLDFLSDTAKERGKKGVILTCKEHLLKFYGSHGFENFGVADSTHGGACWYDMRKMF</sequence>
<dbReference type="Gene3D" id="3.30.1340.20">
    <property type="entry name" value="3H domain"/>
    <property type="match status" value="1"/>
</dbReference>
<dbReference type="PANTHER" id="PTHR40068:SF1">
    <property type="entry name" value="TRANSCRIPTION REPRESSOR NIAR-RELATED"/>
    <property type="match status" value="1"/>
</dbReference>
<dbReference type="InterPro" id="IPR000182">
    <property type="entry name" value="GNAT_dom"/>
</dbReference>
<dbReference type="PANTHER" id="PTHR40068">
    <property type="entry name" value="TRANSCRIPTION REPRESSOR NIAR-RELATED"/>
    <property type="match status" value="1"/>
</dbReference>
<dbReference type="RefSeq" id="WP_009246285.1">
    <property type="nucleotide sequence ID" value="NZ_CACRSY010000014.1"/>
</dbReference>
<dbReference type="EMBL" id="CACRSY010000014">
    <property type="protein sequence ID" value="VYT22007.1"/>
    <property type="molecule type" value="Genomic_DNA"/>
</dbReference>
<dbReference type="CDD" id="cd04301">
    <property type="entry name" value="NAT_SF"/>
    <property type="match status" value="1"/>
</dbReference>